<dbReference type="GO" id="GO:0046168">
    <property type="term" value="P:glycerol-3-phosphate catabolic process"/>
    <property type="evidence" value="ECO:0007669"/>
    <property type="project" value="InterPro"/>
</dbReference>
<dbReference type="HAMAP" id="MF_00394">
    <property type="entry name" value="NAD_Glyc3P_dehydrog"/>
    <property type="match status" value="1"/>
</dbReference>
<comment type="pathway">
    <text evidence="14">Membrane lipid metabolism; glycerophospholipid metabolism.</text>
</comment>
<keyword evidence="6 14" id="KW-0520">NAD</keyword>
<comment type="similarity">
    <text evidence="1 14 18">Belongs to the NAD-dependent glycerol-3-phosphate dehydrogenase family.</text>
</comment>
<dbReference type="PANTHER" id="PTHR11728:SF1">
    <property type="entry name" value="GLYCEROL-3-PHOSPHATE DEHYDROGENASE [NAD(+)] 2, CHLOROPLASTIC"/>
    <property type="match status" value="1"/>
</dbReference>
<comment type="caution">
    <text evidence="21">The sequence shown here is derived from an EMBL/GenBank/DDBJ whole genome shotgun (WGS) entry which is preliminary data.</text>
</comment>
<dbReference type="GO" id="GO:0141153">
    <property type="term" value="F:glycerol-3-phosphate dehydrogenase (NADP+) activity"/>
    <property type="evidence" value="ECO:0007669"/>
    <property type="project" value="RHEA"/>
</dbReference>
<evidence type="ECO:0000256" key="12">
    <source>
        <dbReference type="ARBA" id="ARBA00069372"/>
    </source>
</evidence>
<keyword evidence="5 14" id="KW-0560">Oxidoreductase</keyword>
<dbReference type="InterPro" id="IPR008927">
    <property type="entry name" value="6-PGluconate_DH-like_C_sf"/>
</dbReference>
<keyword evidence="8 14" id="KW-0594">Phospholipid biosynthesis</keyword>
<dbReference type="EC" id="1.1.1.94" evidence="11 14"/>
<keyword evidence="2 14" id="KW-0444">Lipid biosynthesis</keyword>
<evidence type="ECO:0000313" key="21">
    <source>
        <dbReference type="EMBL" id="GAK43633.1"/>
    </source>
</evidence>
<dbReference type="NCBIfam" id="NF000940">
    <property type="entry name" value="PRK00094.1-2"/>
    <property type="match status" value="1"/>
</dbReference>
<feature type="binding site" evidence="14">
    <location>
        <position position="257"/>
    </location>
    <ligand>
        <name>sn-glycerol 3-phosphate</name>
        <dbReference type="ChEBI" id="CHEBI:57597"/>
    </ligand>
</feature>
<evidence type="ECO:0000256" key="5">
    <source>
        <dbReference type="ARBA" id="ARBA00023002"/>
    </source>
</evidence>
<evidence type="ECO:0000256" key="16">
    <source>
        <dbReference type="PIRSR" id="PIRSR000114-2"/>
    </source>
</evidence>
<dbReference type="GO" id="GO:0005975">
    <property type="term" value="P:carbohydrate metabolic process"/>
    <property type="evidence" value="ECO:0007669"/>
    <property type="project" value="InterPro"/>
</dbReference>
<feature type="binding site" evidence="17">
    <location>
        <position position="257"/>
    </location>
    <ligand>
        <name>NAD(+)</name>
        <dbReference type="ChEBI" id="CHEBI:57540"/>
    </ligand>
</feature>
<feature type="binding site" evidence="17">
    <location>
        <begin position="13"/>
        <end position="18"/>
    </location>
    <ligand>
        <name>NAD(+)</name>
        <dbReference type="ChEBI" id="CHEBI:57540"/>
    </ligand>
</feature>
<feature type="binding site" evidence="14">
    <location>
        <position position="258"/>
    </location>
    <ligand>
        <name>sn-glycerol 3-phosphate</name>
        <dbReference type="ChEBI" id="CHEBI:57597"/>
    </ligand>
</feature>
<dbReference type="EMBL" id="BBIO01000001">
    <property type="protein sequence ID" value="GAK43633.1"/>
    <property type="molecule type" value="Genomic_DNA"/>
</dbReference>
<dbReference type="UniPathway" id="UPA00940"/>
<dbReference type="InterPro" id="IPR006168">
    <property type="entry name" value="G3P_DH_NAD-dep"/>
</dbReference>
<feature type="binding site" evidence="14">
    <location>
        <position position="17"/>
    </location>
    <ligand>
        <name>NADPH</name>
        <dbReference type="ChEBI" id="CHEBI:57783"/>
    </ligand>
</feature>
<evidence type="ECO:0000259" key="20">
    <source>
        <dbReference type="Pfam" id="PF07479"/>
    </source>
</evidence>
<comment type="catalytic activity">
    <reaction evidence="10">
        <text>sn-glycerol 3-phosphate + NADP(+) = dihydroxyacetone phosphate + NADPH + H(+)</text>
        <dbReference type="Rhea" id="RHEA:11096"/>
        <dbReference type="ChEBI" id="CHEBI:15378"/>
        <dbReference type="ChEBI" id="CHEBI:57597"/>
        <dbReference type="ChEBI" id="CHEBI:57642"/>
        <dbReference type="ChEBI" id="CHEBI:57783"/>
        <dbReference type="ChEBI" id="CHEBI:58349"/>
        <dbReference type="EC" id="1.1.1.94"/>
    </reaction>
    <physiologicalReaction direction="right-to-left" evidence="10">
        <dbReference type="Rhea" id="RHEA:11098"/>
    </physiologicalReaction>
</comment>
<organism evidence="21 22">
    <name type="scientific">Tepidicaulis marinus</name>
    <dbReference type="NCBI Taxonomy" id="1333998"/>
    <lineage>
        <taxon>Bacteria</taxon>
        <taxon>Pseudomonadati</taxon>
        <taxon>Pseudomonadota</taxon>
        <taxon>Alphaproteobacteria</taxon>
        <taxon>Hyphomicrobiales</taxon>
        <taxon>Parvibaculaceae</taxon>
        <taxon>Tepidicaulis</taxon>
    </lineage>
</organism>
<dbReference type="SUPFAM" id="SSF48179">
    <property type="entry name" value="6-phosphogluconate dehydrogenase C-terminal domain-like"/>
    <property type="match status" value="1"/>
</dbReference>
<feature type="binding site" evidence="14">
    <location>
        <position position="256"/>
    </location>
    <ligand>
        <name>sn-glycerol 3-phosphate</name>
        <dbReference type="ChEBI" id="CHEBI:57597"/>
    </ligand>
</feature>
<gene>
    <name evidence="14" type="primary">gpsA</name>
    <name evidence="21" type="ORF">M2A_0132</name>
</gene>
<feature type="binding site" evidence="14">
    <location>
        <position position="142"/>
    </location>
    <ligand>
        <name>NADPH</name>
        <dbReference type="ChEBI" id="CHEBI:57783"/>
    </ligand>
</feature>
<evidence type="ECO:0000256" key="14">
    <source>
        <dbReference type="HAMAP-Rule" id="MF_00394"/>
    </source>
</evidence>
<evidence type="ECO:0000256" key="10">
    <source>
        <dbReference type="ARBA" id="ARBA00052716"/>
    </source>
</evidence>
<feature type="binding site" evidence="14">
    <location>
        <position position="283"/>
    </location>
    <ligand>
        <name>NADPH</name>
        <dbReference type="ChEBI" id="CHEBI:57783"/>
    </ligand>
</feature>
<feature type="binding site" evidence="14">
    <location>
        <position position="138"/>
    </location>
    <ligand>
        <name>sn-glycerol 3-phosphate</name>
        <dbReference type="ChEBI" id="CHEBI:57597"/>
    </ligand>
</feature>
<evidence type="ECO:0000256" key="13">
    <source>
        <dbReference type="ARBA" id="ARBA00080511"/>
    </source>
</evidence>
<evidence type="ECO:0000256" key="11">
    <source>
        <dbReference type="ARBA" id="ARBA00066687"/>
    </source>
</evidence>
<feature type="binding site" evidence="14">
    <location>
        <position position="246"/>
    </location>
    <ligand>
        <name>sn-glycerol 3-phosphate</name>
        <dbReference type="ChEBI" id="CHEBI:57597"/>
    </ligand>
</feature>
<feature type="binding site" evidence="16">
    <location>
        <begin position="257"/>
        <end position="258"/>
    </location>
    <ligand>
        <name>substrate</name>
    </ligand>
</feature>
<dbReference type="eggNOG" id="COG0240">
    <property type="taxonomic scope" value="Bacteria"/>
</dbReference>
<dbReference type="GO" id="GO:0005829">
    <property type="term" value="C:cytosol"/>
    <property type="evidence" value="ECO:0007669"/>
    <property type="project" value="TreeGrafter"/>
</dbReference>
<evidence type="ECO:0000256" key="18">
    <source>
        <dbReference type="RuleBase" id="RU000437"/>
    </source>
</evidence>
<dbReference type="GO" id="GO:0141152">
    <property type="term" value="F:glycerol-3-phosphate dehydrogenase (NAD+) activity"/>
    <property type="evidence" value="ECO:0007669"/>
    <property type="project" value="RHEA"/>
</dbReference>
<evidence type="ECO:0000259" key="19">
    <source>
        <dbReference type="Pfam" id="PF01210"/>
    </source>
</evidence>
<protein>
    <recommendedName>
        <fullName evidence="12 14">Glycerol-3-phosphate dehydrogenase [NAD(P)+]</fullName>
        <ecNumber evidence="11 14">1.1.1.94</ecNumber>
    </recommendedName>
    <alternativeName>
        <fullName evidence="14">NAD(P)(+)-dependent glycerol-3-phosphate dehydrogenase</fullName>
    </alternativeName>
    <alternativeName>
        <fullName evidence="13 14">NAD(P)H-dependent dihydroxyacetone-phosphate reductase</fullName>
    </alternativeName>
</protein>
<dbReference type="SUPFAM" id="SSF51735">
    <property type="entry name" value="NAD(P)-binding Rossmann-fold domains"/>
    <property type="match status" value="1"/>
</dbReference>
<dbReference type="PIRSF" id="PIRSF000114">
    <property type="entry name" value="Glycerol-3-P_dh"/>
    <property type="match status" value="1"/>
</dbReference>
<feature type="domain" description="Glycerol-3-phosphate dehydrogenase NAD-dependent N-terminal" evidence="19">
    <location>
        <begin position="9"/>
        <end position="161"/>
    </location>
</feature>
<comment type="caution">
    <text evidence="14">Lacks conserved residue(s) required for the propagation of feature annotation.</text>
</comment>
<dbReference type="InterPro" id="IPR036291">
    <property type="entry name" value="NAD(P)-bd_dom_sf"/>
</dbReference>
<feature type="binding site" evidence="14">
    <location>
        <position position="110"/>
    </location>
    <ligand>
        <name>NADPH</name>
        <dbReference type="ChEBI" id="CHEBI:57783"/>
    </ligand>
</feature>
<sequence length="334" mass="33814">MADTPLSRIAVIGGGAWGTALASVAARAGRKITLWAREEEVVAAVNKGHENTPFLPGIALDPAIRATSDFAELAGAEAILHVAPAQHLRAVTAGLAPHLKSGTPLVLCAKGIETASGKLMSEVAGEEAPEARLAVLSGPSFAADVARGLPTAVTLACADEALGAQLVEAIGVPTFRPYLSTDVIGAQIGGAVKNVLAIACGIVEGKAFGDSARAALTARGFMEMSRFGEALGAKPATLKGLSGLGDLILTCGSRQSRNMSLGFALGEGKTLEDILGARSSVSEGVYTAEAVMRLAAAKGIGMPICEAVHNILSGKSGVDDAIAALLARPFTNED</sequence>
<comment type="subcellular location">
    <subcellularLocation>
        <location evidence="14">Cytoplasm</location>
    </subcellularLocation>
</comment>
<dbReference type="NCBIfam" id="NF000942">
    <property type="entry name" value="PRK00094.1-4"/>
    <property type="match status" value="1"/>
</dbReference>
<dbReference type="Pfam" id="PF01210">
    <property type="entry name" value="NAD_Gly3P_dh_N"/>
    <property type="match status" value="1"/>
</dbReference>
<comment type="function">
    <text evidence="14">Catalyzes the reduction of the glycolytic intermediate dihydroxyacetone phosphate (DHAP) to sn-glycerol 3-phosphate (G3P), the key precursor for phospholipid synthesis.</text>
</comment>
<feature type="binding site" evidence="14">
    <location>
        <position position="281"/>
    </location>
    <ligand>
        <name>NADPH</name>
        <dbReference type="ChEBI" id="CHEBI:57783"/>
    </ligand>
</feature>
<dbReference type="Proteomes" id="UP000028702">
    <property type="component" value="Unassembled WGS sequence"/>
</dbReference>
<evidence type="ECO:0000256" key="17">
    <source>
        <dbReference type="PIRSR" id="PIRSR000114-3"/>
    </source>
</evidence>
<dbReference type="FunFam" id="1.10.1040.10:FF:000001">
    <property type="entry name" value="Glycerol-3-phosphate dehydrogenase [NAD(P)+]"/>
    <property type="match status" value="1"/>
</dbReference>
<name>A0A081B6G5_9HYPH</name>
<dbReference type="AlphaFoldDB" id="A0A081B6G5"/>
<keyword evidence="4 14" id="KW-0521">NADP</keyword>
<evidence type="ECO:0000256" key="15">
    <source>
        <dbReference type="PIRSR" id="PIRSR000114-1"/>
    </source>
</evidence>
<dbReference type="Gene3D" id="3.40.50.720">
    <property type="entry name" value="NAD(P)-binding Rossmann-like Domain"/>
    <property type="match status" value="1"/>
</dbReference>
<dbReference type="PROSITE" id="PS00957">
    <property type="entry name" value="NAD_G3PDH"/>
    <property type="match status" value="1"/>
</dbReference>
<evidence type="ECO:0000256" key="7">
    <source>
        <dbReference type="ARBA" id="ARBA00023098"/>
    </source>
</evidence>
<evidence type="ECO:0000256" key="2">
    <source>
        <dbReference type="ARBA" id="ARBA00022516"/>
    </source>
</evidence>
<feature type="binding site" evidence="14">
    <location>
        <position position="257"/>
    </location>
    <ligand>
        <name>NADPH</name>
        <dbReference type="ChEBI" id="CHEBI:57783"/>
    </ligand>
</feature>
<evidence type="ECO:0000256" key="9">
    <source>
        <dbReference type="ARBA" id="ARBA00023264"/>
    </source>
</evidence>
<proteinExistence type="inferred from homology"/>
<dbReference type="InterPro" id="IPR011128">
    <property type="entry name" value="G3P_DH_NAD-dep_N"/>
</dbReference>
<keyword evidence="22" id="KW-1185">Reference proteome</keyword>
<dbReference type="FunFam" id="3.40.50.720:FF:000019">
    <property type="entry name" value="Glycerol-3-phosphate dehydrogenase [NAD(P)+]"/>
    <property type="match status" value="1"/>
</dbReference>
<feature type="binding site" evidence="14">
    <location>
        <position position="140"/>
    </location>
    <ligand>
        <name>sn-glycerol 3-phosphate</name>
        <dbReference type="ChEBI" id="CHEBI:57597"/>
    </ligand>
</feature>
<evidence type="ECO:0000313" key="22">
    <source>
        <dbReference type="Proteomes" id="UP000028702"/>
    </source>
</evidence>
<evidence type="ECO:0000256" key="1">
    <source>
        <dbReference type="ARBA" id="ARBA00011009"/>
    </source>
</evidence>
<dbReference type="InterPro" id="IPR013328">
    <property type="entry name" value="6PGD_dom2"/>
</dbReference>
<evidence type="ECO:0000256" key="3">
    <source>
        <dbReference type="ARBA" id="ARBA00022741"/>
    </source>
</evidence>
<dbReference type="GO" id="GO:0046167">
    <property type="term" value="P:glycerol-3-phosphate biosynthetic process"/>
    <property type="evidence" value="ECO:0007669"/>
    <property type="project" value="UniProtKB-UniRule"/>
</dbReference>
<feature type="active site" description="Proton acceptor" evidence="14 15">
    <location>
        <position position="193"/>
    </location>
</feature>
<comment type="catalytic activity">
    <reaction evidence="14">
        <text>sn-glycerol 3-phosphate + NAD(+) = dihydroxyacetone phosphate + NADH + H(+)</text>
        <dbReference type="Rhea" id="RHEA:11092"/>
        <dbReference type="ChEBI" id="CHEBI:15378"/>
        <dbReference type="ChEBI" id="CHEBI:57540"/>
        <dbReference type="ChEBI" id="CHEBI:57597"/>
        <dbReference type="ChEBI" id="CHEBI:57642"/>
        <dbReference type="ChEBI" id="CHEBI:57945"/>
        <dbReference type="EC" id="1.1.1.94"/>
    </reaction>
</comment>
<dbReference type="InterPro" id="IPR006109">
    <property type="entry name" value="G3P_DH_NAD-dep_C"/>
</dbReference>
<keyword evidence="3 14" id="KW-0547">Nucleotide-binding</keyword>
<dbReference type="STRING" id="1333998.M2A_0132"/>
<dbReference type="GO" id="GO:0006650">
    <property type="term" value="P:glycerophospholipid metabolic process"/>
    <property type="evidence" value="ECO:0007669"/>
    <property type="project" value="UniProtKB-UniRule"/>
</dbReference>
<keyword evidence="7 14" id="KW-0443">Lipid metabolism</keyword>
<dbReference type="RefSeq" id="WP_045441717.1">
    <property type="nucleotide sequence ID" value="NZ_BBIO01000001.1"/>
</dbReference>
<feature type="domain" description="Glycerol-3-phosphate dehydrogenase NAD-dependent C-terminal" evidence="20">
    <location>
        <begin position="182"/>
        <end position="322"/>
    </location>
</feature>
<feature type="binding site" evidence="14">
    <location>
        <position position="193"/>
    </location>
    <ligand>
        <name>sn-glycerol 3-phosphate</name>
        <dbReference type="ChEBI" id="CHEBI:57597"/>
    </ligand>
</feature>
<feature type="binding site" evidence="17">
    <location>
        <position position="142"/>
    </location>
    <ligand>
        <name>NAD(+)</name>
        <dbReference type="ChEBI" id="CHEBI:57540"/>
    </ligand>
</feature>
<evidence type="ECO:0000256" key="4">
    <source>
        <dbReference type="ARBA" id="ARBA00022857"/>
    </source>
</evidence>
<evidence type="ECO:0000256" key="6">
    <source>
        <dbReference type="ARBA" id="ARBA00023027"/>
    </source>
</evidence>
<feature type="binding site" evidence="14">
    <location>
        <position position="110"/>
    </location>
    <ligand>
        <name>sn-glycerol 3-phosphate</name>
        <dbReference type="ChEBI" id="CHEBI:57597"/>
    </ligand>
</feature>
<dbReference type="Pfam" id="PF07479">
    <property type="entry name" value="NAD_Gly3P_dh_C"/>
    <property type="match status" value="1"/>
</dbReference>
<reference evidence="21 22" key="1">
    <citation type="submission" date="2014-07" db="EMBL/GenBank/DDBJ databases">
        <title>Tepidicaulis marinum gen. nov., sp. nov., a novel marine bacterium denitrifying nitrate to nitrous oxide strictly under microaerobic conditions.</title>
        <authorList>
            <person name="Takeuchi M."/>
            <person name="Yamagishi T."/>
            <person name="Kamagata Y."/>
            <person name="Oshima K."/>
            <person name="Hattori M."/>
            <person name="Katayama T."/>
            <person name="Hanada S."/>
            <person name="Tamaki H."/>
            <person name="Marumo K."/>
            <person name="Maeda H."/>
            <person name="Nedachi M."/>
            <person name="Iwasaki W."/>
            <person name="Suwa Y."/>
            <person name="Sakata S."/>
        </authorList>
    </citation>
    <scope>NUCLEOTIDE SEQUENCE [LARGE SCALE GENOMIC DNA]</scope>
    <source>
        <strain evidence="21 22">MA2</strain>
    </source>
</reference>
<dbReference type="GO" id="GO:0051287">
    <property type="term" value="F:NAD binding"/>
    <property type="evidence" value="ECO:0007669"/>
    <property type="project" value="InterPro"/>
</dbReference>
<keyword evidence="14" id="KW-0963">Cytoplasm</keyword>
<feature type="binding site" evidence="16">
    <location>
        <position position="110"/>
    </location>
    <ligand>
        <name>substrate</name>
    </ligand>
</feature>
<dbReference type="PRINTS" id="PR00077">
    <property type="entry name" value="GPDHDRGNASE"/>
</dbReference>
<dbReference type="GO" id="GO:0008654">
    <property type="term" value="P:phospholipid biosynthetic process"/>
    <property type="evidence" value="ECO:0007669"/>
    <property type="project" value="UniProtKB-KW"/>
</dbReference>
<dbReference type="PANTHER" id="PTHR11728">
    <property type="entry name" value="GLYCEROL-3-PHOSPHATE DEHYDROGENASE"/>
    <property type="match status" value="1"/>
</dbReference>
<dbReference type="Gene3D" id="1.10.1040.10">
    <property type="entry name" value="N-(1-d-carboxylethyl)-l-norvaline Dehydrogenase, domain 2"/>
    <property type="match status" value="1"/>
</dbReference>
<feature type="binding site" evidence="14">
    <location>
        <position position="37"/>
    </location>
    <ligand>
        <name>NADPH</name>
        <dbReference type="ChEBI" id="CHEBI:57783"/>
    </ligand>
</feature>
<evidence type="ECO:0000256" key="8">
    <source>
        <dbReference type="ARBA" id="ARBA00023209"/>
    </source>
</evidence>
<accession>A0A081B6G5</accession>
<keyword evidence="9 14" id="KW-1208">Phospholipid metabolism</keyword>